<evidence type="ECO:0000313" key="3">
    <source>
        <dbReference type="Proteomes" id="UP000031339"/>
    </source>
</evidence>
<dbReference type="eggNOG" id="ENOG502Z9ZS">
    <property type="taxonomic scope" value="Bacteria"/>
</dbReference>
<keyword evidence="1" id="KW-0472">Membrane</keyword>
<gene>
    <name evidence="2" type="ORF">RN79_07485</name>
</gene>
<dbReference type="AlphaFoldDB" id="A0A0C1K3J6"/>
<sequence>MKQTLSIVQKKVDQDLNIIAILTMLPLIGYLFFQQEITDFTHQSSFPIWLRLLFLAMCQFGAAGLGTSVVLIRRKESWKEYGLVTKHFLPSCVQTAITCLPLLLFLIITGQVHTYLPFQSISLTKEILASSFPTNILGYLLISLIWGFWEGFNYVVISRKINLRYPRQNKKIDLGALICALICLLVHGMIGLDATSLFEAIAVFILIYGMLVIQKRTRNAWNCILIFCFFWNAF</sequence>
<feature type="transmembrane region" description="Helical" evidence="1">
    <location>
        <begin position="136"/>
        <end position="156"/>
    </location>
</feature>
<evidence type="ECO:0000256" key="1">
    <source>
        <dbReference type="SAM" id="Phobius"/>
    </source>
</evidence>
<evidence type="ECO:0000313" key="2">
    <source>
        <dbReference type="EMBL" id="KIC77535.1"/>
    </source>
</evidence>
<organism evidence="2 3">
    <name type="scientific">Streptococcus constellatus</name>
    <dbReference type="NCBI Taxonomy" id="76860"/>
    <lineage>
        <taxon>Bacteria</taxon>
        <taxon>Bacillati</taxon>
        <taxon>Bacillota</taxon>
        <taxon>Bacilli</taxon>
        <taxon>Lactobacillales</taxon>
        <taxon>Streptococcaceae</taxon>
        <taxon>Streptococcus</taxon>
        <taxon>Streptococcus anginosus group</taxon>
    </lineage>
</organism>
<reference evidence="2 3" key="1">
    <citation type="submission" date="2014-12" db="EMBL/GenBank/DDBJ databases">
        <title>Partial genome sequence of Streptococcus constellatus KCOM 1650 (= ChDC B144).</title>
        <authorList>
            <person name="Kook J.-K."/>
            <person name="Park S.-N."/>
            <person name="Lim Y.K."/>
            <person name="Jo E."/>
        </authorList>
    </citation>
    <scope>NUCLEOTIDE SEQUENCE [LARGE SCALE GENOMIC DNA]</scope>
    <source>
        <strain evidence="2 3">KCOM 1650</strain>
    </source>
</reference>
<feature type="transmembrane region" description="Helical" evidence="1">
    <location>
        <begin position="172"/>
        <end position="190"/>
    </location>
</feature>
<dbReference type="OrthoDB" id="48176at2"/>
<comment type="caution">
    <text evidence="2">The sequence shown here is derived from an EMBL/GenBank/DDBJ whole genome shotgun (WGS) entry which is preliminary data.</text>
</comment>
<feature type="transmembrane region" description="Helical" evidence="1">
    <location>
        <begin position="16"/>
        <end position="33"/>
    </location>
</feature>
<feature type="transmembrane region" description="Helical" evidence="1">
    <location>
        <begin position="196"/>
        <end position="213"/>
    </location>
</feature>
<keyword evidence="1" id="KW-1133">Transmembrane helix</keyword>
<feature type="transmembrane region" description="Helical" evidence="1">
    <location>
        <begin position="48"/>
        <end position="72"/>
    </location>
</feature>
<dbReference type="Proteomes" id="UP000031339">
    <property type="component" value="Unassembled WGS sequence"/>
</dbReference>
<dbReference type="EMBL" id="JWIY01000003">
    <property type="protein sequence ID" value="KIC77535.1"/>
    <property type="molecule type" value="Genomic_DNA"/>
</dbReference>
<name>A0A0C1K3J6_STRCV</name>
<accession>A0A0C1K3J6</accession>
<keyword evidence="1" id="KW-0812">Transmembrane</keyword>
<dbReference type="RefSeq" id="WP_039677609.1">
    <property type="nucleotide sequence ID" value="NZ_JADNKA010000001.1"/>
</dbReference>
<proteinExistence type="predicted"/>
<feature type="transmembrane region" description="Helical" evidence="1">
    <location>
        <begin position="93"/>
        <end position="116"/>
    </location>
</feature>
<protein>
    <submittedName>
        <fullName evidence="2">Membrane protein</fullName>
    </submittedName>
</protein>